<organism evidence="2 3">
    <name type="scientific">Flavobacterium laiguense</name>
    <dbReference type="NCBI Taxonomy" id="2169409"/>
    <lineage>
        <taxon>Bacteria</taxon>
        <taxon>Pseudomonadati</taxon>
        <taxon>Bacteroidota</taxon>
        <taxon>Flavobacteriia</taxon>
        <taxon>Flavobacteriales</taxon>
        <taxon>Flavobacteriaceae</taxon>
        <taxon>Flavobacterium</taxon>
    </lineage>
</organism>
<protein>
    <recommendedName>
        <fullName evidence="4">DUF4369 domain-containing protein</fullName>
    </recommendedName>
</protein>
<evidence type="ECO:0000313" key="2">
    <source>
        <dbReference type="EMBL" id="PWA07095.1"/>
    </source>
</evidence>
<evidence type="ECO:0008006" key="4">
    <source>
        <dbReference type="Google" id="ProtNLM"/>
    </source>
</evidence>
<accession>A0A2U1JQ10</accession>
<sequence>MKTVLFSIYALLFFFNANGQTKNDVLFQAKIENRNWDHLYIKDTDYNTVQIIDINNAGFFKDTLSVQDGLYLLFDGTEYFKIYLKKGYDLQVTMDANNFRETIQYTGIGSDVNNFLAKESAIEVDYDYGKISAIKKSKKIDKIIAEKENASIKRLKANTTFDQDFIALELSAYKSHTDELKKYFGELREIN</sequence>
<proteinExistence type="predicted"/>
<comment type="caution">
    <text evidence="2">The sequence shown here is derived from an EMBL/GenBank/DDBJ whole genome shotgun (WGS) entry which is preliminary data.</text>
</comment>
<evidence type="ECO:0000313" key="3">
    <source>
        <dbReference type="Proteomes" id="UP000245618"/>
    </source>
</evidence>
<evidence type="ECO:0000256" key="1">
    <source>
        <dbReference type="SAM" id="SignalP"/>
    </source>
</evidence>
<dbReference type="Proteomes" id="UP000245618">
    <property type="component" value="Unassembled WGS sequence"/>
</dbReference>
<name>A0A2U1JQ10_9FLAO</name>
<reference evidence="2 3" key="1">
    <citation type="submission" date="2018-04" db="EMBL/GenBank/DDBJ databases">
        <title>Flavobacterium sp. nov., isolated from glacier ice.</title>
        <authorList>
            <person name="Liu Q."/>
            <person name="Xin Y.-H."/>
        </authorList>
    </citation>
    <scope>NUCLEOTIDE SEQUENCE [LARGE SCALE GENOMIC DNA]</scope>
    <source>
        <strain evidence="2 3">LB2P30</strain>
    </source>
</reference>
<dbReference type="AlphaFoldDB" id="A0A2U1JQ10"/>
<keyword evidence="3" id="KW-1185">Reference proteome</keyword>
<feature type="signal peptide" evidence="1">
    <location>
        <begin position="1"/>
        <end position="19"/>
    </location>
</feature>
<feature type="chain" id="PRO_5015775569" description="DUF4369 domain-containing protein" evidence="1">
    <location>
        <begin position="20"/>
        <end position="191"/>
    </location>
</feature>
<dbReference type="RefSeq" id="WP_116764354.1">
    <property type="nucleotide sequence ID" value="NZ_QCZH01000022.1"/>
</dbReference>
<dbReference type="OrthoDB" id="1146847at2"/>
<gene>
    <name evidence="2" type="ORF">DB891_14765</name>
</gene>
<keyword evidence="1" id="KW-0732">Signal</keyword>
<dbReference type="EMBL" id="QCZH01000022">
    <property type="protein sequence ID" value="PWA07095.1"/>
    <property type="molecule type" value="Genomic_DNA"/>
</dbReference>